<dbReference type="PROSITE" id="PS50001">
    <property type="entry name" value="SH2"/>
    <property type="match status" value="1"/>
</dbReference>
<evidence type="ECO:0000259" key="5">
    <source>
        <dbReference type="PROSITE" id="PS50001"/>
    </source>
</evidence>
<protein>
    <submittedName>
        <fullName evidence="7">NADPH oxidase activator-like</fullName>
    </submittedName>
</protein>
<gene>
    <name evidence="7" type="primary">LOC111125274</name>
</gene>
<feature type="compositionally biased region" description="Pro residues" evidence="4">
    <location>
        <begin position="503"/>
        <end position="522"/>
    </location>
</feature>
<dbReference type="InterPro" id="IPR036860">
    <property type="entry name" value="SH2_dom_sf"/>
</dbReference>
<proteinExistence type="predicted"/>
<dbReference type="KEGG" id="cvn:111125274"/>
<evidence type="ECO:0000313" key="7">
    <source>
        <dbReference type="RefSeq" id="XP_022324582.1"/>
    </source>
</evidence>
<sequence>MALKDTIILWNDAVNLYLEEEFEEAIKKFKQIENPNARIFYNIAFSYLQLNRLEDALKNLRETVQRDQHLAIAHFCKGLAEARLLRYREAVSDFDKAVEKMRSASFIDYTQLGMGFKLKLSEIWIAKATTMTLMGKRQDAEQFLISVSQQEDDEATKRNCVQALQKLQEMKSDVSALKRRLSLKSQSWFHGQLSRQEAEAMLRKEGDFLVRESLKKKTNEIQYVLSVLWQNFRHILIVQDEEGYWKFESYSFPTIQELIEYQHSSGKPVTRRSGAQLKNPITQARLPPVVEQAPELFDLPDSCIFHPSKELLKNIEKKNYLGKSKVISAMGQTVRRKQRPVRPENGEEENFERPDQESTKGSSDSIPRPRPNRKPPKSPLPTLKRESNISNISATSQNSAASVGTFYSRRPPPAIPRSLSRSMEDLSMQDEFAEYEEEPFTKGRPAVPSRVRHSANVEHMYVNTVSSRGKPADVAKPSDQSFNNELSSALNKKFKDGGSTAQSPPPPRRSAAPARPPPPRRN</sequence>
<dbReference type="Gene3D" id="3.30.505.10">
    <property type="entry name" value="SH2 domain"/>
    <property type="match status" value="1"/>
</dbReference>
<keyword evidence="6" id="KW-1185">Reference proteome</keyword>
<organism evidence="6 7">
    <name type="scientific">Crassostrea virginica</name>
    <name type="common">Eastern oyster</name>
    <dbReference type="NCBI Taxonomy" id="6565"/>
    <lineage>
        <taxon>Eukaryota</taxon>
        <taxon>Metazoa</taxon>
        <taxon>Spiralia</taxon>
        <taxon>Lophotrochozoa</taxon>
        <taxon>Mollusca</taxon>
        <taxon>Bivalvia</taxon>
        <taxon>Autobranchia</taxon>
        <taxon>Pteriomorphia</taxon>
        <taxon>Ostreida</taxon>
        <taxon>Ostreoidea</taxon>
        <taxon>Ostreidae</taxon>
        <taxon>Crassostrea</taxon>
    </lineage>
</organism>
<evidence type="ECO:0000256" key="4">
    <source>
        <dbReference type="SAM" id="MobiDB-lite"/>
    </source>
</evidence>
<feature type="region of interest" description="Disordered" evidence="4">
    <location>
        <begin position="331"/>
        <end position="425"/>
    </location>
</feature>
<dbReference type="RefSeq" id="XP_022324582.1">
    <property type="nucleotide sequence ID" value="XM_022468874.1"/>
</dbReference>
<evidence type="ECO:0000256" key="3">
    <source>
        <dbReference type="SAM" id="Coils"/>
    </source>
</evidence>
<dbReference type="Pfam" id="PF00017">
    <property type="entry name" value="SH2"/>
    <property type="match status" value="1"/>
</dbReference>
<feature type="repeat" description="TPR" evidence="2">
    <location>
        <begin position="37"/>
        <end position="70"/>
    </location>
</feature>
<dbReference type="InterPro" id="IPR011990">
    <property type="entry name" value="TPR-like_helical_dom_sf"/>
</dbReference>
<dbReference type="GO" id="GO:0016176">
    <property type="term" value="F:superoxide-generating NADPH oxidase activator activity"/>
    <property type="evidence" value="ECO:0007669"/>
    <property type="project" value="TreeGrafter"/>
</dbReference>
<keyword evidence="2" id="KW-0802">TPR repeat</keyword>
<dbReference type="SMART" id="SM00028">
    <property type="entry name" value="TPR"/>
    <property type="match status" value="2"/>
</dbReference>
<evidence type="ECO:0000256" key="2">
    <source>
        <dbReference type="PROSITE-ProRule" id="PRU00339"/>
    </source>
</evidence>
<reference evidence="7" key="1">
    <citation type="submission" date="2025-08" db="UniProtKB">
        <authorList>
            <consortium name="RefSeq"/>
        </authorList>
    </citation>
    <scope>IDENTIFICATION</scope>
    <source>
        <tissue evidence="7">Whole sample</tissue>
    </source>
</reference>
<dbReference type="InterPro" id="IPR019734">
    <property type="entry name" value="TPR_rpt"/>
</dbReference>
<dbReference type="GeneID" id="111125274"/>
<dbReference type="PANTHER" id="PTHR15175">
    <property type="entry name" value="NEUTROPHIL CYTOSOLIC FACTOR 2, NEUTROPHIL NADPH OXIDASE FACTOR 2"/>
    <property type="match status" value="1"/>
</dbReference>
<feature type="compositionally biased region" description="Polar residues" evidence="4">
    <location>
        <begin position="478"/>
        <end position="490"/>
    </location>
</feature>
<dbReference type="SUPFAM" id="SSF48452">
    <property type="entry name" value="TPR-like"/>
    <property type="match status" value="1"/>
</dbReference>
<dbReference type="OrthoDB" id="9450131at2759"/>
<dbReference type="InterPro" id="IPR035849">
    <property type="entry name" value="Fes/Fps/Fer_SH2"/>
</dbReference>
<keyword evidence="1" id="KW-0727">SH2 domain</keyword>
<accession>A0A8B8D8Z5</accession>
<dbReference type="InterPro" id="IPR051864">
    <property type="entry name" value="NCF2_NOXA1"/>
</dbReference>
<dbReference type="Proteomes" id="UP000694844">
    <property type="component" value="Chromosome 3"/>
</dbReference>
<feature type="compositionally biased region" description="Basic and acidic residues" evidence="4">
    <location>
        <begin position="341"/>
        <end position="358"/>
    </location>
</feature>
<dbReference type="PRINTS" id="PR00401">
    <property type="entry name" value="SH2DOMAIN"/>
</dbReference>
<dbReference type="SMART" id="SM00252">
    <property type="entry name" value="SH2"/>
    <property type="match status" value="1"/>
</dbReference>
<name>A0A8B8D8Z5_CRAVI</name>
<dbReference type="PANTHER" id="PTHR15175:SF0">
    <property type="entry name" value="SH3 DOMAIN-CONTAINING PROTEIN C23A1.17"/>
    <property type="match status" value="1"/>
</dbReference>
<evidence type="ECO:0000313" key="6">
    <source>
        <dbReference type="Proteomes" id="UP000694844"/>
    </source>
</evidence>
<feature type="compositionally biased region" description="Polar residues" evidence="4">
    <location>
        <begin position="388"/>
        <end position="402"/>
    </location>
</feature>
<feature type="region of interest" description="Disordered" evidence="4">
    <location>
        <begin position="465"/>
        <end position="522"/>
    </location>
</feature>
<dbReference type="Gene3D" id="1.25.40.10">
    <property type="entry name" value="Tetratricopeptide repeat domain"/>
    <property type="match status" value="1"/>
</dbReference>
<dbReference type="AlphaFoldDB" id="A0A8B8D8Z5"/>
<dbReference type="GO" id="GO:0042554">
    <property type="term" value="P:superoxide anion generation"/>
    <property type="evidence" value="ECO:0007669"/>
    <property type="project" value="TreeGrafter"/>
</dbReference>
<keyword evidence="3" id="KW-0175">Coiled coil</keyword>
<dbReference type="InterPro" id="IPR000980">
    <property type="entry name" value="SH2"/>
</dbReference>
<feature type="domain" description="SH2" evidence="5">
    <location>
        <begin position="188"/>
        <end position="281"/>
    </location>
</feature>
<evidence type="ECO:0000256" key="1">
    <source>
        <dbReference type="PROSITE-ProRule" id="PRU00191"/>
    </source>
</evidence>
<feature type="coiled-coil region" evidence="3">
    <location>
        <begin position="43"/>
        <end position="70"/>
    </location>
</feature>
<dbReference type="SUPFAM" id="SSF55550">
    <property type="entry name" value="SH2 domain"/>
    <property type="match status" value="1"/>
</dbReference>
<dbReference type="CDD" id="cd10361">
    <property type="entry name" value="SH2_Fps_family"/>
    <property type="match status" value="1"/>
</dbReference>
<dbReference type="PROSITE" id="PS50005">
    <property type="entry name" value="TPR"/>
    <property type="match status" value="1"/>
</dbReference>